<dbReference type="EMBL" id="SORF01000004">
    <property type="protein sequence ID" value="TDY49664.1"/>
    <property type="molecule type" value="Genomic_DNA"/>
</dbReference>
<organism evidence="5 6">
    <name type="scientific">Alicyclobacillus sacchari</name>
    <dbReference type="NCBI Taxonomy" id="392010"/>
    <lineage>
        <taxon>Bacteria</taxon>
        <taxon>Bacillati</taxon>
        <taxon>Bacillota</taxon>
        <taxon>Bacilli</taxon>
        <taxon>Bacillales</taxon>
        <taxon>Alicyclobacillaceae</taxon>
        <taxon>Alicyclobacillus</taxon>
    </lineage>
</organism>
<dbReference type="GO" id="GO:0016874">
    <property type="term" value="F:ligase activity"/>
    <property type="evidence" value="ECO:0007669"/>
    <property type="project" value="UniProtKB-KW"/>
</dbReference>
<dbReference type="InterPro" id="IPR032875">
    <property type="entry name" value="Succ_CoA_lig_flav_dom"/>
</dbReference>
<dbReference type="Gene3D" id="3.40.50.261">
    <property type="entry name" value="Succinyl-CoA synthetase domains"/>
    <property type="match status" value="2"/>
</dbReference>
<name>A0A4R8LQ99_9BACL</name>
<dbReference type="InterPro" id="IPR036291">
    <property type="entry name" value="NAD(P)-bd_dom_sf"/>
</dbReference>
<accession>A0A4R8LQ99</accession>
<dbReference type="PANTHER" id="PTHR43334:SF1">
    <property type="entry name" value="3-HYDROXYPROPIONATE--COA LIGASE [ADP-FORMING]"/>
    <property type="match status" value="1"/>
</dbReference>
<evidence type="ECO:0000313" key="5">
    <source>
        <dbReference type="EMBL" id="TDY49664.1"/>
    </source>
</evidence>
<reference evidence="5 6" key="1">
    <citation type="submission" date="2019-03" db="EMBL/GenBank/DDBJ databases">
        <title>Genomic Encyclopedia of Type Strains, Phase IV (KMG-IV): sequencing the most valuable type-strain genomes for metagenomic binning, comparative biology and taxonomic classification.</title>
        <authorList>
            <person name="Goeker M."/>
        </authorList>
    </citation>
    <scope>NUCLEOTIDE SEQUENCE [LARGE SCALE GENOMIC DNA]</scope>
    <source>
        <strain evidence="5 6">DSM 17974</strain>
    </source>
</reference>
<feature type="domain" description="CoA-binding" evidence="4">
    <location>
        <begin position="7"/>
        <end position="102"/>
    </location>
</feature>
<proteinExistence type="predicted"/>
<keyword evidence="3" id="KW-0067">ATP-binding</keyword>
<keyword evidence="1" id="KW-0436">Ligase</keyword>
<dbReference type="GO" id="GO:0005524">
    <property type="term" value="F:ATP binding"/>
    <property type="evidence" value="ECO:0007669"/>
    <property type="project" value="UniProtKB-KW"/>
</dbReference>
<protein>
    <submittedName>
        <fullName evidence="5">Acyl-CoA synthetase (NDP forming)</fullName>
    </submittedName>
</protein>
<dbReference type="InterPro" id="IPR051538">
    <property type="entry name" value="Acyl-CoA_Synth/Transferase"/>
</dbReference>
<dbReference type="SMART" id="SM00881">
    <property type="entry name" value="CoA_binding"/>
    <property type="match status" value="1"/>
</dbReference>
<keyword evidence="2" id="KW-0547">Nucleotide-binding</keyword>
<sequence>MTSLHHFFHPKVVAVVGASRGADRLGHVIFRHILNSDFRGTVYPVNPSAQSVAAVRAYPSLRDVPEQVDLAVIVVPASQILSVADDVIAAGIKHVMIVSSGFSDMDPPGLELERELLEKLRNAGCRLIGPNSLGLIQMDEETRLNASFAPQVPEYGRVAIASHSGALGITILDYAAYIGVGVSSFVSLGNRADVSGNDLLQYWGADPSIDMILLYLESFGNPRNFSRLARRITRQKPILAVKSARTPVGHDVANSRTVSVAAEDATVEAMFQQAGVIRVDTLQELFDVAVLLRAGPIRAGRRVAVVTNTAGGAVMTVDRLVREGLEFVGPVINIGFETLAESYRIVLPQVLRDPAIDAVIVLFTPVGPSNEEAVRVAISAALCEVANDPPTPGVRHPYEKPVVANFLTTGDYRVRCLEVDPEREIPIYPFPEQAVRALAKVIAYHEYRDKDPGVVPELDRIHTEKSRDVILASTPMGMGDEPSFALAWPALSDALAAIGLQAASEPDERAEEYAAFHVTIETDPLFGPLLRLHLSSEERGVAVLRRTVTQTLPAVRLIPLTDADARGIWSEAEVNSGSASMEPHRDTVLDAVLRMSQWGEEVPEVIRADLYFAVDRGKAICVAGHVEVARPNG</sequence>
<dbReference type="OrthoDB" id="9807426at2"/>
<dbReference type="AlphaFoldDB" id="A0A4R8LQ99"/>
<evidence type="ECO:0000313" key="6">
    <source>
        <dbReference type="Proteomes" id="UP000294581"/>
    </source>
</evidence>
<evidence type="ECO:0000256" key="1">
    <source>
        <dbReference type="ARBA" id="ARBA00022598"/>
    </source>
</evidence>
<dbReference type="Gene3D" id="3.40.50.720">
    <property type="entry name" value="NAD(P)-binding Rossmann-like Domain"/>
    <property type="match status" value="1"/>
</dbReference>
<dbReference type="Proteomes" id="UP000294581">
    <property type="component" value="Unassembled WGS sequence"/>
</dbReference>
<dbReference type="PANTHER" id="PTHR43334">
    <property type="entry name" value="ACETATE--COA LIGASE [ADP-FORMING]"/>
    <property type="match status" value="1"/>
</dbReference>
<dbReference type="Pfam" id="PF13380">
    <property type="entry name" value="CoA_binding_2"/>
    <property type="match status" value="1"/>
</dbReference>
<comment type="caution">
    <text evidence="5">The sequence shown here is derived from an EMBL/GenBank/DDBJ whole genome shotgun (WGS) entry which is preliminary data.</text>
</comment>
<dbReference type="InterPro" id="IPR003781">
    <property type="entry name" value="CoA-bd"/>
</dbReference>
<evidence type="ECO:0000256" key="3">
    <source>
        <dbReference type="ARBA" id="ARBA00022840"/>
    </source>
</evidence>
<dbReference type="Pfam" id="PF13607">
    <property type="entry name" value="Succ_CoA_lig"/>
    <property type="match status" value="1"/>
</dbReference>
<evidence type="ECO:0000259" key="4">
    <source>
        <dbReference type="SMART" id="SM00881"/>
    </source>
</evidence>
<gene>
    <name evidence="5" type="ORF">C7445_104177</name>
</gene>
<dbReference type="InterPro" id="IPR016102">
    <property type="entry name" value="Succinyl-CoA_synth-like"/>
</dbReference>
<dbReference type="SUPFAM" id="SSF51735">
    <property type="entry name" value="NAD(P)-binding Rossmann-fold domains"/>
    <property type="match status" value="1"/>
</dbReference>
<dbReference type="SUPFAM" id="SSF52210">
    <property type="entry name" value="Succinyl-CoA synthetase domains"/>
    <property type="match status" value="2"/>
</dbReference>
<dbReference type="RefSeq" id="WP_134159103.1">
    <property type="nucleotide sequence ID" value="NZ_SORF01000004.1"/>
</dbReference>
<keyword evidence="6" id="KW-1185">Reference proteome</keyword>
<evidence type="ECO:0000256" key="2">
    <source>
        <dbReference type="ARBA" id="ARBA00022741"/>
    </source>
</evidence>